<feature type="transmembrane region" description="Helical" evidence="5">
    <location>
        <begin position="201"/>
        <end position="220"/>
    </location>
</feature>
<dbReference type="RefSeq" id="WP_073162164.1">
    <property type="nucleotide sequence ID" value="NZ_FRDA01000001.1"/>
</dbReference>
<dbReference type="AlphaFoldDB" id="A0A1M7JUF7"/>
<feature type="transmembrane region" description="Helical" evidence="5">
    <location>
        <begin position="46"/>
        <end position="70"/>
    </location>
</feature>
<organism evidence="6 7">
    <name type="scientific">Pseudomonas asturiensis</name>
    <dbReference type="NCBI Taxonomy" id="1190415"/>
    <lineage>
        <taxon>Bacteria</taxon>
        <taxon>Pseudomonadati</taxon>
        <taxon>Pseudomonadota</taxon>
        <taxon>Gammaproteobacteria</taxon>
        <taxon>Pseudomonadales</taxon>
        <taxon>Pseudomonadaceae</taxon>
        <taxon>Pseudomonas</taxon>
    </lineage>
</organism>
<dbReference type="InterPro" id="IPR052556">
    <property type="entry name" value="PolySynth_Transporter"/>
</dbReference>
<dbReference type="InterPro" id="IPR002797">
    <property type="entry name" value="Polysacc_synth"/>
</dbReference>
<gene>
    <name evidence="6" type="ORF">SAMN05216593_101553</name>
</gene>
<evidence type="ECO:0000256" key="5">
    <source>
        <dbReference type="SAM" id="Phobius"/>
    </source>
</evidence>
<dbReference type="OrthoDB" id="5995068at2"/>
<dbReference type="PANTHER" id="PTHR43424">
    <property type="entry name" value="LOCUS PUTATIVE PROTEIN 1-RELATED"/>
    <property type="match status" value="1"/>
</dbReference>
<reference evidence="6 7" key="1">
    <citation type="submission" date="2016-11" db="EMBL/GenBank/DDBJ databases">
        <authorList>
            <person name="Jaros S."/>
            <person name="Januszkiewicz K."/>
            <person name="Wedrychowicz H."/>
        </authorList>
    </citation>
    <scope>NUCLEOTIDE SEQUENCE [LARGE SCALE GENOMIC DNA]</scope>
    <source>
        <strain evidence="6 7">LMG 26898</strain>
    </source>
</reference>
<keyword evidence="4 5" id="KW-0472">Membrane</keyword>
<proteinExistence type="predicted"/>
<accession>A0A1M7JUF7</accession>
<dbReference type="GO" id="GO:0016020">
    <property type="term" value="C:membrane"/>
    <property type="evidence" value="ECO:0007669"/>
    <property type="project" value="UniProtKB-SubCell"/>
</dbReference>
<feature type="transmembrane region" description="Helical" evidence="5">
    <location>
        <begin position="172"/>
        <end position="189"/>
    </location>
</feature>
<evidence type="ECO:0000313" key="6">
    <source>
        <dbReference type="EMBL" id="SHM56555.1"/>
    </source>
</evidence>
<evidence type="ECO:0000256" key="3">
    <source>
        <dbReference type="ARBA" id="ARBA00022989"/>
    </source>
</evidence>
<feature type="transmembrane region" description="Helical" evidence="5">
    <location>
        <begin position="20"/>
        <end position="40"/>
    </location>
</feature>
<dbReference type="EMBL" id="FRDA01000001">
    <property type="protein sequence ID" value="SHM56555.1"/>
    <property type="molecule type" value="Genomic_DNA"/>
</dbReference>
<dbReference type="STRING" id="1190415.SAMN05216593_101553"/>
<feature type="transmembrane region" description="Helical" evidence="5">
    <location>
        <begin position="147"/>
        <end position="166"/>
    </location>
</feature>
<feature type="transmembrane region" description="Helical" evidence="5">
    <location>
        <begin position="240"/>
        <end position="262"/>
    </location>
</feature>
<feature type="transmembrane region" description="Helical" evidence="5">
    <location>
        <begin position="368"/>
        <end position="391"/>
    </location>
</feature>
<dbReference type="PANTHER" id="PTHR43424:SF1">
    <property type="entry name" value="LOCUS PUTATIVE PROTEIN 1-RELATED"/>
    <property type="match status" value="1"/>
</dbReference>
<evidence type="ECO:0000256" key="1">
    <source>
        <dbReference type="ARBA" id="ARBA00004141"/>
    </source>
</evidence>
<evidence type="ECO:0000256" key="2">
    <source>
        <dbReference type="ARBA" id="ARBA00022692"/>
    </source>
</evidence>
<evidence type="ECO:0000256" key="4">
    <source>
        <dbReference type="ARBA" id="ARBA00023136"/>
    </source>
</evidence>
<feature type="transmembrane region" description="Helical" evidence="5">
    <location>
        <begin position="311"/>
        <end position="330"/>
    </location>
</feature>
<feature type="transmembrane region" description="Helical" evidence="5">
    <location>
        <begin position="282"/>
        <end position="305"/>
    </location>
</feature>
<comment type="subcellular location">
    <subcellularLocation>
        <location evidence="1">Membrane</location>
        <topology evidence="1">Multi-pass membrane protein</topology>
    </subcellularLocation>
</comment>
<sequence>MLHKWLRLARRHDLWPQWSASILCAMISLGLSVLIARFMGPTSFGSYAFWLGIGAVMGIFLDAGFRTLLLRERTAPTGGSQFKLENDAPSMLGHLLLIGLPLGALAGVVSGHWSGPGVVLCFAAITLAQWYSAWLKGAGEFQLEAKWQLAGRLISASVIVAALLLFDPDPDIVFVAWAVGLLLAIHLMGPKGSIRAALPAVRLYRASLSFAAVDLATLIYNRADIILLYSLSDAAEVGRYAAAYRLYDGILLLAAPLTLLLFRRMRLSPDLRPEIRAMGLALGAGIMLSAAGWLVGTPVAAYLFGTEFTQGHLIGWLFCALIFALPNGVLTQWAIARHQERYYALAAAAAAVFNIAMNATLIPQHGALGAAWATTATEALLGALLLARWWCCETERVRTP</sequence>
<feature type="transmembrane region" description="Helical" evidence="5">
    <location>
        <begin position="342"/>
        <end position="362"/>
    </location>
</feature>
<feature type="transmembrane region" description="Helical" evidence="5">
    <location>
        <begin position="117"/>
        <end position="135"/>
    </location>
</feature>
<feature type="transmembrane region" description="Helical" evidence="5">
    <location>
        <begin position="91"/>
        <end position="111"/>
    </location>
</feature>
<protein>
    <submittedName>
        <fullName evidence="6">Membrane protein involved in the export of O-antigen and teichoic acid</fullName>
    </submittedName>
</protein>
<dbReference type="Pfam" id="PF01943">
    <property type="entry name" value="Polysacc_synt"/>
    <property type="match status" value="1"/>
</dbReference>
<keyword evidence="3 5" id="KW-1133">Transmembrane helix</keyword>
<evidence type="ECO:0000313" key="7">
    <source>
        <dbReference type="Proteomes" id="UP000183983"/>
    </source>
</evidence>
<name>A0A1M7JUF7_9PSED</name>
<keyword evidence="2 5" id="KW-0812">Transmembrane</keyword>
<dbReference type="Proteomes" id="UP000183983">
    <property type="component" value="Unassembled WGS sequence"/>
</dbReference>